<organism evidence="1 2">
    <name type="scientific">Thermanaeromonas toyohensis ToBE</name>
    <dbReference type="NCBI Taxonomy" id="698762"/>
    <lineage>
        <taxon>Bacteria</taxon>
        <taxon>Bacillati</taxon>
        <taxon>Bacillota</taxon>
        <taxon>Clostridia</taxon>
        <taxon>Neomoorellales</taxon>
        <taxon>Neomoorellaceae</taxon>
        <taxon>Thermanaeromonas</taxon>
    </lineage>
</organism>
<dbReference type="RefSeq" id="WP_084665623.1">
    <property type="nucleotide sequence ID" value="NZ_LT838272.1"/>
</dbReference>
<evidence type="ECO:0000313" key="2">
    <source>
        <dbReference type="Proteomes" id="UP000192569"/>
    </source>
</evidence>
<dbReference type="Proteomes" id="UP000192569">
    <property type="component" value="Chromosome I"/>
</dbReference>
<proteinExistence type="predicted"/>
<protein>
    <submittedName>
        <fullName evidence="1">Uncharacterized protein</fullName>
    </submittedName>
</protein>
<dbReference type="STRING" id="698762.SAMN00808754_2047"/>
<gene>
    <name evidence="1" type="ORF">SAMN00808754_2047</name>
</gene>
<dbReference type="EMBL" id="LT838272">
    <property type="protein sequence ID" value="SMB97955.1"/>
    <property type="molecule type" value="Genomic_DNA"/>
</dbReference>
<reference evidence="1 2" key="1">
    <citation type="submission" date="2017-04" db="EMBL/GenBank/DDBJ databases">
        <authorList>
            <person name="Afonso C.L."/>
            <person name="Miller P.J."/>
            <person name="Scott M.A."/>
            <person name="Spackman E."/>
            <person name="Goraichik I."/>
            <person name="Dimitrov K.M."/>
            <person name="Suarez D.L."/>
            <person name="Swayne D.E."/>
        </authorList>
    </citation>
    <scope>NUCLEOTIDE SEQUENCE [LARGE SCALE GENOMIC DNA]</scope>
    <source>
        <strain evidence="1 2">ToBE</strain>
    </source>
</reference>
<evidence type="ECO:0000313" key="1">
    <source>
        <dbReference type="EMBL" id="SMB97955.1"/>
    </source>
</evidence>
<keyword evidence="2" id="KW-1185">Reference proteome</keyword>
<dbReference type="AlphaFoldDB" id="A0A1W1VX74"/>
<sequence>MVVIRFLRGYPPYNAGEVAGFDDEVANDLIRKGTAELYKPEVLAEAVKEPPQDRAVKEAKAKRGR</sequence>
<name>A0A1W1VX74_9FIRM</name>
<accession>A0A1W1VX74</accession>